<evidence type="ECO:0000256" key="8">
    <source>
        <dbReference type="SAM" id="Phobius"/>
    </source>
</evidence>
<dbReference type="InterPro" id="IPR001128">
    <property type="entry name" value="Cyt_P450"/>
</dbReference>
<organism evidence="9 10">
    <name type="scientific">Urochloa decumbens</name>
    <dbReference type="NCBI Taxonomy" id="240449"/>
    <lineage>
        <taxon>Eukaryota</taxon>
        <taxon>Viridiplantae</taxon>
        <taxon>Streptophyta</taxon>
        <taxon>Embryophyta</taxon>
        <taxon>Tracheophyta</taxon>
        <taxon>Spermatophyta</taxon>
        <taxon>Magnoliopsida</taxon>
        <taxon>Liliopsida</taxon>
        <taxon>Poales</taxon>
        <taxon>Poaceae</taxon>
        <taxon>PACMAD clade</taxon>
        <taxon>Panicoideae</taxon>
        <taxon>Panicodae</taxon>
        <taxon>Paniceae</taxon>
        <taxon>Melinidinae</taxon>
        <taxon>Urochloa</taxon>
    </lineage>
</organism>
<keyword evidence="8" id="KW-1133">Transmembrane helix</keyword>
<dbReference type="SUPFAM" id="SSF48264">
    <property type="entry name" value="Cytochrome P450"/>
    <property type="match status" value="1"/>
</dbReference>
<comment type="similarity">
    <text evidence="2 7">Belongs to the cytochrome P450 family.</text>
</comment>
<evidence type="ECO:0000256" key="2">
    <source>
        <dbReference type="ARBA" id="ARBA00010617"/>
    </source>
</evidence>
<keyword evidence="3 6" id="KW-0479">Metal-binding</keyword>
<reference evidence="10" key="1">
    <citation type="submission" date="2024-06" db="EMBL/GenBank/DDBJ databases">
        <authorList>
            <person name="Ryan C."/>
        </authorList>
    </citation>
    <scope>NUCLEOTIDE SEQUENCE [LARGE SCALE GENOMIC DNA]</scope>
</reference>
<keyword evidence="4 7" id="KW-0560">Oxidoreductase</keyword>
<dbReference type="EMBL" id="OZ075116">
    <property type="protein sequence ID" value="CAL5072436.1"/>
    <property type="molecule type" value="Genomic_DNA"/>
</dbReference>
<keyword evidence="5 6" id="KW-0408">Iron</keyword>
<evidence type="ECO:0000256" key="7">
    <source>
        <dbReference type="RuleBase" id="RU000461"/>
    </source>
</evidence>
<dbReference type="PANTHER" id="PTHR24286">
    <property type="entry name" value="CYTOCHROME P450 26"/>
    <property type="match status" value="1"/>
</dbReference>
<dbReference type="PRINTS" id="PR00385">
    <property type="entry name" value="P450"/>
</dbReference>
<dbReference type="Pfam" id="PF00067">
    <property type="entry name" value="p450"/>
    <property type="match status" value="1"/>
</dbReference>
<gene>
    <name evidence="9" type="ORF">URODEC1_LOCUS103992</name>
</gene>
<evidence type="ECO:0000256" key="6">
    <source>
        <dbReference type="PIRSR" id="PIRSR602401-1"/>
    </source>
</evidence>
<keyword evidence="6 7" id="KW-0349">Heme</keyword>
<dbReference type="PANTHER" id="PTHR24286:SF335">
    <property type="entry name" value="OS07G0518100 PROTEIN"/>
    <property type="match status" value="1"/>
</dbReference>
<keyword evidence="8" id="KW-0812">Transmembrane</keyword>
<dbReference type="FunFam" id="1.10.630.10:FF:000022">
    <property type="entry name" value="Taxadiene 5-alpha hydroxylase"/>
    <property type="match status" value="1"/>
</dbReference>
<evidence type="ECO:0000313" key="9">
    <source>
        <dbReference type="EMBL" id="CAL5072436.1"/>
    </source>
</evidence>
<evidence type="ECO:0000313" key="10">
    <source>
        <dbReference type="Proteomes" id="UP001497457"/>
    </source>
</evidence>
<dbReference type="CDD" id="cd11043">
    <property type="entry name" value="CYP90-like"/>
    <property type="match status" value="1"/>
</dbReference>
<dbReference type="InterPro" id="IPR017972">
    <property type="entry name" value="Cyt_P450_CS"/>
</dbReference>
<comment type="cofactor">
    <cofactor evidence="1 6">
        <name>heme</name>
        <dbReference type="ChEBI" id="CHEBI:30413"/>
    </cofactor>
</comment>
<dbReference type="InterPro" id="IPR002401">
    <property type="entry name" value="Cyt_P450_E_grp-I"/>
</dbReference>
<keyword evidence="10" id="KW-1185">Reference proteome</keyword>
<evidence type="ECO:0008006" key="11">
    <source>
        <dbReference type="Google" id="ProtNLM"/>
    </source>
</evidence>
<reference evidence="9 10" key="2">
    <citation type="submission" date="2024-10" db="EMBL/GenBank/DDBJ databases">
        <authorList>
            <person name="Ryan C."/>
        </authorList>
    </citation>
    <scope>NUCLEOTIDE SEQUENCE [LARGE SCALE GENOMIC DNA]</scope>
</reference>
<dbReference type="GO" id="GO:0004497">
    <property type="term" value="F:monooxygenase activity"/>
    <property type="evidence" value="ECO:0007669"/>
    <property type="project" value="UniProtKB-KW"/>
</dbReference>
<dbReference type="GO" id="GO:0046872">
    <property type="term" value="F:metal ion binding"/>
    <property type="evidence" value="ECO:0007669"/>
    <property type="project" value="UniProtKB-KW"/>
</dbReference>
<dbReference type="Gene3D" id="1.10.630.10">
    <property type="entry name" value="Cytochrome P450"/>
    <property type="match status" value="1"/>
</dbReference>
<dbReference type="InterPro" id="IPR036396">
    <property type="entry name" value="Cyt_P450_sf"/>
</dbReference>
<name>A0ABC9FAT0_9POAL</name>
<protein>
    <recommendedName>
        <fullName evidence="11">Cytochrome P450</fullName>
    </recommendedName>
</protein>
<evidence type="ECO:0000256" key="1">
    <source>
        <dbReference type="ARBA" id="ARBA00001971"/>
    </source>
</evidence>
<dbReference type="Proteomes" id="UP001497457">
    <property type="component" value="Chromosome 6rd"/>
</dbReference>
<evidence type="ECO:0000256" key="4">
    <source>
        <dbReference type="ARBA" id="ARBA00023002"/>
    </source>
</evidence>
<sequence length="525" mass="58056">MSKLQLQGPYNYISIYTSSITYSSPCPIPSSNPSSFSSPMDFSILLVLTAIVVFPVLLHLLTRPNKPRRPAKLPPGSLGLPLIGQSLGLLRAMRANTAERWIQARVDRYGPVSKLSLFGAPTVLLTGPAANKFVFFSGALAMRQPRSVQRILGERSLLELSGADHRRIRGALAEFLKPDMLRLYVSRIDAEVRRHLDECWSGRDTVTVMPLMKRLTFDIISSLLFGLGRGPVRDALAGDFAHLMGGMWAVPVDLPSTAFRRSLRASARARRVIGRIARETKAKLERGEASRSSDLIACLLSLKDESSGAAQLSEEEIVDSSMVALIAGHDTSSILMTFMVRHLANDPDTLAAMVREHDEIAESKGDGGEAALAWEDLARMKLTWRVALETLRMVPPIFGNFRRATQDIEFDGYVIPEGWQVFWVSSVTHMDAAIFPEPATFDPSRFKDQSMAPAAAPPCSFVAFGGGLRICVGMEFARIETLVTMHYLLRRFRWKLCCKDDTFARDPMPSPLHGLPIELESKSSP</sequence>
<accession>A0ABC9FAT0</accession>
<evidence type="ECO:0000256" key="3">
    <source>
        <dbReference type="ARBA" id="ARBA00022723"/>
    </source>
</evidence>
<feature type="transmembrane region" description="Helical" evidence="8">
    <location>
        <begin position="42"/>
        <end position="62"/>
    </location>
</feature>
<proteinExistence type="inferred from homology"/>
<dbReference type="PRINTS" id="PR00463">
    <property type="entry name" value="EP450I"/>
</dbReference>
<dbReference type="AlphaFoldDB" id="A0ABC9FAT0"/>
<evidence type="ECO:0000256" key="5">
    <source>
        <dbReference type="ARBA" id="ARBA00023004"/>
    </source>
</evidence>
<keyword evidence="8" id="KW-0472">Membrane</keyword>
<keyword evidence="7" id="KW-0503">Monooxygenase</keyword>
<feature type="binding site" description="axial binding residue" evidence="6">
    <location>
        <position position="471"/>
    </location>
    <ligand>
        <name>heme</name>
        <dbReference type="ChEBI" id="CHEBI:30413"/>
    </ligand>
    <ligandPart>
        <name>Fe</name>
        <dbReference type="ChEBI" id="CHEBI:18248"/>
    </ligandPart>
</feature>
<dbReference type="PROSITE" id="PS00086">
    <property type="entry name" value="CYTOCHROME_P450"/>
    <property type="match status" value="1"/>
</dbReference>